<accession>A0AAW9NKM0</accession>
<dbReference type="AlphaFoldDB" id="A0AAW9NKM0"/>
<organism evidence="1 2">
    <name type="scientific">Metasolibacillus meyeri</name>
    <dbReference type="NCBI Taxonomy" id="1071052"/>
    <lineage>
        <taxon>Bacteria</taxon>
        <taxon>Bacillati</taxon>
        <taxon>Bacillota</taxon>
        <taxon>Bacilli</taxon>
        <taxon>Bacillales</taxon>
        <taxon>Caryophanaceae</taxon>
        <taxon>Metasolibacillus</taxon>
    </lineage>
</organism>
<sequence>MNIGLKKDEIVLVPYEQAWQAEFAKTKNELLRVTNLQSNQIEHIGSTSIQGMRAKPIIDLLVGVEDLASLEKSFFKGLLQAGFHRLRVERPNEIVCAKFTDNTFQIKTHYIHLVQYKGQKWQELLFFRDYLRRNDAAKKQYEQLKLSFFETGLQGIGAYTDYKEEFVKAILAKKKDDWK</sequence>
<protein>
    <submittedName>
        <fullName evidence="1">GrpB family protein</fullName>
    </submittedName>
</protein>
<evidence type="ECO:0000313" key="2">
    <source>
        <dbReference type="Proteomes" id="UP001344888"/>
    </source>
</evidence>
<dbReference type="EMBL" id="JARSFG010000007">
    <property type="protein sequence ID" value="MEC1177817.1"/>
    <property type="molecule type" value="Genomic_DNA"/>
</dbReference>
<dbReference type="PANTHER" id="PTHR34822">
    <property type="entry name" value="GRPB DOMAIN PROTEIN (AFU_ORTHOLOGUE AFUA_1G01530)"/>
    <property type="match status" value="1"/>
</dbReference>
<dbReference type="SUPFAM" id="SSF81301">
    <property type="entry name" value="Nucleotidyltransferase"/>
    <property type="match status" value="1"/>
</dbReference>
<dbReference type="Proteomes" id="UP001344888">
    <property type="component" value="Unassembled WGS sequence"/>
</dbReference>
<reference evidence="1 2" key="1">
    <citation type="submission" date="2023-03" db="EMBL/GenBank/DDBJ databases">
        <title>Bacillus Genome Sequencing.</title>
        <authorList>
            <person name="Dunlap C."/>
        </authorList>
    </citation>
    <scope>NUCLEOTIDE SEQUENCE [LARGE SCALE GENOMIC DNA]</scope>
    <source>
        <strain evidence="1 2">B-59205</strain>
    </source>
</reference>
<dbReference type="RefSeq" id="WP_326122291.1">
    <property type="nucleotide sequence ID" value="NZ_JARSFG010000007.1"/>
</dbReference>
<dbReference type="Gene3D" id="3.30.460.10">
    <property type="entry name" value="Beta Polymerase, domain 2"/>
    <property type="match status" value="1"/>
</dbReference>
<name>A0AAW9NKM0_9BACL</name>
<keyword evidence="2" id="KW-1185">Reference proteome</keyword>
<dbReference type="PANTHER" id="PTHR34822:SF1">
    <property type="entry name" value="GRPB FAMILY PROTEIN"/>
    <property type="match status" value="1"/>
</dbReference>
<proteinExistence type="predicted"/>
<gene>
    <name evidence="1" type="ORF">P9B03_04920</name>
</gene>
<dbReference type="InterPro" id="IPR007344">
    <property type="entry name" value="GrpB/CoaE"/>
</dbReference>
<dbReference type="InterPro" id="IPR043519">
    <property type="entry name" value="NT_sf"/>
</dbReference>
<evidence type="ECO:0000313" key="1">
    <source>
        <dbReference type="EMBL" id="MEC1177817.1"/>
    </source>
</evidence>
<comment type="caution">
    <text evidence="1">The sequence shown here is derived from an EMBL/GenBank/DDBJ whole genome shotgun (WGS) entry which is preliminary data.</text>
</comment>
<dbReference type="Pfam" id="PF04229">
    <property type="entry name" value="GrpB"/>
    <property type="match status" value="1"/>
</dbReference>